<dbReference type="PROSITE" id="PS51371">
    <property type="entry name" value="CBS"/>
    <property type="match status" value="1"/>
</dbReference>
<evidence type="ECO:0000256" key="13">
    <source>
        <dbReference type="ARBA" id="ARBA00023136"/>
    </source>
</evidence>
<keyword evidence="10 14" id="KW-1133">Transmembrane helix</keyword>
<evidence type="ECO:0000256" key="5">
    <source>
        <dbReference type="ARBA" id="ARBA00022692"/>
    </source>
</evidence>
<keyword evidence="12 17" id="KW-0129">CBS domain</keyword>
<evidence type="ECO:0000256" key="2">
    <source>
        <dbReference type="ARBA" id="ARBA00007931"/>
    </source>
</evidence>
<evidence type="ECO:0000256" key="4">
    <source>
        <dbReference type="ARBA" id="ARBA00022670"/>
    </source>
</evidence>
<comment type="caution">
    <text evidence="19">The sequence shown here is derived from an EMBL/GenBank/DDBJ whole genome shotgun (WGS) entry which is preliminary data.</text>
</comment>
<dbReference type="Proteomes" id="UP000306196">
    <property type="component" value="Unassembled WGS sequence"/>
</dbReference>
<evidence type="ECO:0000313" key="20">
    <source>
        <dbReference type="Proteomes" id="UP000306196"/>
    </source>
</evidence>
<dbReference type="AlphaFoldDB" id="A0A5R8KCH0"/>
<dbReference type="CDD" id="cd06164">
    <property type="entry name" value="S2P-M50_SpoIVFB_CBS"/>
    <property type="match status" value="1"/>
</dbReference>
<evidence type="ECO:0000256" key="14">
    <source>
        <dbReference type="PIRNR" id="PIRNR006404"/>
    </source>
</evidence>
<keyword evidence="11 14" id="KW-0482">Metalloprotease</keyword>
<evidence type="ECO:0000256" key="6">
    <source>
        <dbReference type="ARBA" id="ARBA00022723"/>
    </source>
</evidence>
<feature type="active site" evidence="15">
    <location>
        <position position="60"/>
    </location>
</feature>
<keyword evidence="20" id="KW-1185">Reference proteome</keyword>
<dbReference type="InterPro" id="IPR016483">
    <property type="entry name" value="UCP006404_Pept_M50_CBS"/>
</dbReference>
<dbReference type="InterPro" id="IPR046342">
    <property type="entry name" value="CBS_dom_sf"/>
</dbReference>
<dbReference type="Pfam" id="PF00571">
    <property type="entry name" value="CBS"/>
    <property type="match status" value="1"/>
</dbReference>
<evidence type="ECO:0000256" key="16">
    <source>
        <dbReference type="PIRSR" id="PIRSR006404-2"/>
    </source>
</evidence>
<keyword evidence="5 14" id="KW-0812">Transmembrane</keyword>
<evidence type="ECO:0000256" key="3">
    <source>
        <dbReference type="ARBA" id="ARBA00022475"/>
    </source>
</evidence>
<dbReference type="PANTHER" id="PTHR39188">
    <property type="entry name" value="MEMBRANE-ASSOCIATED ZINC METALLOPROTEASE M50B"/>
    <property type="match status" value="1"/>
</dbReference>
<evidence type="ECO:0000256" key="11">
    <source>
        <dbReference type="ARBA" id="ARBA00023049"/>
    </source>
</evidence>
<feature type="transmembrane region" description="Helical" evidence="14">
    <location>
        <begin position="206"/>
        <end position="225"/>
    </location>
</feature>
<feature type="domain" description="CBS" evidence="18">
    <location>
        <begin position="240"/>
        <end position="299"/>
    </location>
</feature>
<gene>
    <name evidence="19" type="ORF">FEM03_14885</name>
</gene>
<evidence type="ECO:0000256" key="15">
    <source>
        <dbReference type="PIRSR" id="PIRSR006404-1"/>
    </source>
</evidence>
<evidence type="ECO:0000256" key="10">
    <source>
        <dbReference type="ARBA" id="ARBA00022989"/>
    </source>
</evidence>
<evidence type="ECO:0000256" key="12">
    <source>
        <dbReference type="ARBA" id="ARBA00023122"/>
    </source>
</evidence>
<keyword evidence="9 14" id="KW-0862">Zinc</keyword>
<dbReference type="PANTHER" id="PTHR39188:SF3">
    <property type="entry name" value="STAGE IV SPORULATION PROTEIN FB"/>
    <property type="match status" value="1"/>
</dbReference>
<dbReference type="GO" id="GO:0005886">
    <property type="term" value="C:plasma membrane"/>
    <property type="evidence" value="ECO:0007669"/>
    <property type="project" value="UniProtKB-SubCell"/>
</dbReference>
<dbReference type="OrthoDB" id="9800627at2"/>
<comment type="cofactor">
    <cofactor evidence="14 16">
        <name>Zn(2+)</name>
        <dbReference type="ChEBI" id="CHEBI:29105"/>
    </cofactor>
    <text evidence="14 16">Binds 1 zinc ion per subunit.</text>
</comment>
<feature type="transmembrane region" description="Helical" evidence="14">
    <location>
        <begin position="182"/>
        <end position="200"/>
    </location>
</feature>
<dbReference type="Gene3D" id="3.10.580.10">
    <property type="entry name" value="CBS-domain"/>
    <property type="match status" value="2"/>
</dbReference>
<sequence>MKRWSFSIATVAGTEVRIHATFLLLLAFIGWQASQVGGLEAARNAVLFIVAMFACVLLHEFGHVFAARRYGILTPDITLLPIGGLARLERMPKEPVQELVVALAGPAVNVVIAGLIIGSIQVMPPVSFDIDPHGRSFFVQLAQWNIIMVLFNMIPAFPMDGGRVLRAVLAMLTGNYAKSTQWAATIGQGFAVIGAVAAMFFFKNPFLIIIAIFIFLSAGQEAAYVNEQESMDGMKVRDAMMTNFQTLGDHSRLQDAVTLLLAGSQHDFPVVDRGGGFVGLLRRKNLISALSEHGPQHPVAEVMESCDILLEPQQALTEAMDKLRQSECPALPVMDPLGGGLRGLLTAENIGEMIMVRSAMMNRDDRLG</sequence>
<dbReference type="SUPFAM" id="SSF54631">
    <property type="entry name" value="CBS-domain pair"/>
    <property type="match status" value="1"/>
</dbReference>
<feature type="transmembrane region" description="Helical" evidence="14">
    <location>
        <begin position="142"/>
        <end position="161"/>
    </location>
</feature>
<keyword evidence="13 14" id="KW-0472">Membrane</keyword>
<dbReference type="GO" id="GO:0046872">
    <property type="term" value="F:metal ion binding"/>
    <property type="evidence" value="ECO:0007669"/>
    <property type="project" value="UniProtKB-UniRule"/>
</dbReference>
<keyword evidence="3 14" id="KW-1003">Cell membrane</keyword>
<dbReference type="GO" id="GO:0006508">
    <property type="term" value="P:proteolysis"/>
    <property type="evidence" value="ECO:0007669"/>
    <property type="project" value="UniProtKB-KW"/>
</dbReference>
<evidence type="ECO:0000256" key="1">
    <source>
        <dbReference type="ARBA" id="ARBA00004651"/>
    </source>
</evidence>
<dbReference type="Pfam" id="PF02163">
    <property type="entry name" value="Peptidase_M50"/>
    <property type="match status" value="2"/>
</dbReference>
<feature type="transmembrane region" description="Helical" evidence="14">
    <location>
        <begin position="45"/>
        <end position="66"/>
    </location>
</feature>
<protein>
    <recommendedName>
        <fullName evidence="14">Zinc metalloprotease</fullName>
    </recommendedName>
</protein>
<proteinExistence type="inferred from homology"/>
<keyword evidence="8 14" id="KW-0378">Hydrolase</keyword>
<dbReference type="PIRSF" id="PIRSF006404">
    <property type="entry name" value="UCP006404_Pept_M50_CBS"/>
    <property type="match status" value="1"/>
</dbReference>
<comment type="subcellular location">
    <subcellularLocation>
        <location evidence="1 14">Cell membrane</location>
        <topology evidence="1 14">Multi-pass membrane protein</topology>
    </subcellularLocation>
</comment>
<dbReference type="InterPro" id="IPR008915">
    <property type="entry name" value="Peptidase_M50"/>
</dbReference>
<keyword evidence="6 14" id="KW-0479">Metal-binding</keyword>
<dbReference type="GO" id="GO:0008237">
    <property type="term" value="F:metallopeptidase activity"/>
    <property type="evidence" value="ECO:0007669"/>
    <property type="project" value="UniProtKB-UniRule"/>
</dbReference>
<name>A0A5R8KCH0_9BACT</name>
<evidence type="ECO:0000256" key="17">
    <source>
        <dbReference type="PROSITE-ProRule" id="PRU00703"/>
    </source>
</evidence>
<keyword evidence="4 14" id="KW-0645">Protease</keyword>
<comment type="similarity">
    <text evidence="2 14">Belongs to the peptidase M50B family.</text>
</comment>
<dbReference type="InterPro" id="IPR000644">
    <property type="entry name" value="CBS_dom"/>
</dbReference>
<evidence type="ECO:0000256" key="7">
    <source>
        <dbReference type="ARBA" id="ARBA00022737"/>
    </source>
</evidence>
<evidence type="ECO:0000259" key="18">
    <source>
        <dbReference type="PROSITE" id="PS51371"/>
    </source>
</evidence>
<reference evidence="19 20" key="1">
    <citation type="submission" date="2019-05" db="EMBL/GenBank/DDBJ databases">
        <title>Verrucobacter flavum gen. nov., sp. nov. a new member of the family Verrucomicrobiaceae.</title>
        <authorList>
            <person name="Szuroczki S."/>
            <person name="Abbaszade G."/>
            <person name="Szabo A."/>
            <person name="Felfoldi T."/>
            <person name="Schumann P."/>
            <person name="Boka K."/>
            <person name="Keki Z."/>
            <person name="Toumi M."/>
            <person name="Toth E."/>
        </authorList>
    </citation>
    <scope>NUCLEOTIDE SEQUENCE [LARGE SCALE GENOMIC DNA]</scope>
    <source>
        <strain evidence="19 20">MG-N-17</strain>
    </source>
</reference>
<feature type="transmembrane region" description="Helical" evidence="14">
    <location>
        <begin position="99"/>
        <end position="122"/>
    </location>
</feature>
<feature type="binding site" evidence="16">
    <location>
        <position position="63"/>
    </location>
    <ligand>
        <name>Zn(2+)</name>
        <dbReference type="ChEBI" id="CHEBI:29105"/>
        <note>catalytic</note>
    </ligand>
</feature>
<feature type="binding site" evidence="16">
    <location>
        <position position="59"/>
    </location>
    <ligand>
        <name>Zn(2+)</name>
        <dbReference type="ChEBI" id="CHEBI:29105"/>
        <note>catalytic</note>
    </ligand>
</feature>
<accession>A0A5R8KCH0</accession>
<dbReference type="SMART" id="SM00116">
    <property type="entry name" value="CBS"/>
    <property type="match status" value="2"/>
</dbReference>
<feature type="binding site" evidence="16">
    <location>
        <position position="160"/>
    </location>
    <ligand>
        <name>Zn(2+)</name>
        <dbReference type="ChEBI" id="CHEBI:29105"/>
        <note>catalytic</note>
    </ligand>
</feature>
<evidence type="ECO:0000256" key="8">
    <source>
        <dbReference type="ARBA" id="ARBA00022801"/>
    </source>
</evidence>
<evidence type="ECO:0000313" key="19">
    <source>
        <dbReference type="EMBL" id="TLD70014.1"/>
    </source>
</evidence>
<organism evidence="19 20">
    <name type="scientific">Phragmitibacter flavus</name>
    <dbReference type="NCBI Taxonomy" id="2576071"/>
    <lineage>
        <taxon>Bacteria</taxon>
        <taxon>Pseudomonadati</taxon>
        <taxon>Verrucomicrobiota</taxon>
        <taxon>Verrucomicrobiia</taxon>
        <taxon>Verrucomicrobiales</taxon>
        <taxon>Verrucomicrobiaceae</taxon>
        <taxon>Phragmitibacter</taxon>
    </lineage>
</organism>
<evidence type="ECO:0000256" key="9">
    <source>
        <dbReference type="ARBA" id="ARBA00022833"/>
    </source>
</evidence>
<dbReference type="RefSeq" id="WP_138087070.1">
    <property type="nucleotide sequence ID" value="NZ_VAUV01000010.1"/>
</dbReference>
<dbReference type="EMBL" id="VAUV01000010">
    <property type="protein sequence ID" value="TLD70014.1"/>
    <property type="molecule type" value="Genomic_DNA"/>
</dbReference>
<keyword evidence="7" id="KW-0677">Repeat</keyword>